<dbReference type="GO" id="GO:0003735">
    <property type="term" value="F:structural constituent of ribosome"/>
    <property type="evidence" value="ECO:0007669"/>
    <property type="project" value="InterPro"/>
</dbReference>
<dbReference type="AlphaFoldDB" id="A0A0T5Z8X0"/>
<dbReference type="InterPro" id="IPR050063">
    <property type="entry name" value="Ribosomal_protein_uL29"/>
</dbReference>
<dbReference type="STRING" id="54398.Ga0074115_14918"/>
<name>A0A0T5Z8X0_9GAMM</name>
<dbReference type="GO" id="GO:0006412">
    <property type="term" value="P:translation"/>
    <property type="evidence" value="ECO:0007669"/>
    <property type="project" value="InterPro"/>
</dbReference>
<dbReference type="FunFam" id="1.10.287.310:FF:000001">
    <property type="entry name" value="50S ribosomal protein L29"/>
    <property type="match status" value="1"/>
</dbReference>
<evidence type="ECO:0000313" key="6">
    <source>
        <dbReference type="EMBL" id="KRT59296.1"/>
    </source>
</evidence>
<accession>A0A0T5Z8X0</accession>
<dbReference type="SUPFAM" id="SSF46561">
    <property type="entry name" value="Ribosomal protein L29 (L29p)"/>
    <property type="match status" value="1"/>
</dbReference>
<evidence type="ECO:0000256" key="5">
    <source>
        <dbReference type="ARBA" id="ARBA00035476"/>
    </source>
</evidence>
<evidence type="ECO:0000256" key="3">
    <source>
        <dbReference type="ARBA" id="ARBA00023274"/>
    </source>
</evidence>
<evidence type="ECO:0000256" key="1">
    <source>
        <dbReference type="ARBA" id="ARBA00009254"/>
    </source>
</evidence>
<dbReference type="HAMAP" id="MF_00374">
    <property type="entry name" value="Ribosomal_uL29"/>
    <property type="match status" value="1"/>
</dbReference>
<dbReference type="InterPro" id="IPR001854">
    <property type="entry name" value="Ribosomal_uL29"/>
</dbReference>
<dbReference type="PANTHER" id="PTHR10916:SF0">
    <property type="entry name" value="LARGE RIBOSOMAL SUBUNIT PROTEIN UL29C"/>
    <property type="match status" value="1"/>
</dbReference>
<dbReference type="GO" id="GO:0022625">
    <property type="term" value="C:cytosolic large ribosomal subunit"/>
    <property type="evidence" value="ECO:0007669"/>
    <property type="project" value="TreeGrafter"/>
</dbReference>
<reference evidence="6 7" key="1">
    <citation type="submission" date="2015-11" db="EMBL/GenBank/DDBJ databases">
        <title>The genome of Candidatus Endoriftia persephone in Ridgeia piscesae and population structure of the North Eastern Pacific vestimentiferan symbionts.</title>
        <authorList>
            <person name="Perez M."/>
            <person name="Juniper K.S."/>
        </authorList>
    </citation>
    <scope>NUCLEOTIDE SEQUENCE [LARGE SCALE GENOMIC DNA]</scope>
    <source>
        <strain evidence="6">Ind10</strain>
    </source>
</reference>
<comment type="similarity">
    <text evidence="1">Belongs to the universal ribosomal protein uL29 family.</text>
</comment>
<dbReference type="PATRIC" id="fig|54398.4.peg.1905"/>
<sequence>VMKASELRGKGSEELQSTLEELLKEQFNLRMQKGTGQLSRPSRMNAVRKEIARIKTVMNEQKAGSAS</sequence>
<evidence type="ECO:0000256" key="2">
    <source>
        <dbReference type="ARBA" id="ARBA00022980"/>
    </source>
</evidence>
<dbReference type="Gene3D" id="1.10.287.310">
    <property type="match status" value="1"/>
</dbReference>
<evidence type="ECO:0000313" key="7">
    <source>
        <dbReference type="Proteomes" id="UP000051276"/>
    </source>
</evidence>
<dbReference type="Pfam" id="PF00831">
    <property type="entry name" value="Ribosomal_L29"/>
    <property type="match status" value="1"/>
</dbReference>
<keyword evidence="2 6" id="KW-0689">Ribosomal protein</keyword>
<proteinExistence type="inferred from homology"/>
<protein>
    <recommendedName>
        <fullName evidence="4">Large ribosomal subunit protein uL29</fullName>
    </recommendedName>
    <alternativeName>
        <fullName evidence="5">50S ribosomal protein L29</fullName>
    </alternativeName>
</protein>
<dbReference type="EMBL" id="LMXI01000177">
    <property type="protein sequence ID" value="KRT59296.1"/>
    <property type="molecule type" value="Genomic_DNA"/>
</dbReference>
<gene>
    <name evidence="6" type="ORF">Ga0076813_15171</name>
</gene>
<evidence type="ECO:0000256" key="4">
    <source>
        <dbReference type="ARBA" id="ARBA00035204"/>
    </source>
</evidence>
<dbReference type="PANTHER" id="PTHR10916">
    <property type="entry name" value="60S RIBOSOMAL PROTEIN L35/50S RIBOSOMAL PROTEIN L29"/>
    <property type="match status" value="1"/>
</dbReference>
<keyword evidence="3" id="KW-0687">Ribonucleoprotein</keyword>
<dbReference type="Proteomes" id="UP000051276">
    <property type="component" value="Unassembled WGS sequence"/>
</dbReference>
<dbReference type="InterPro" id="IPR036049">
    <property type="entry name" value="Ribosomal_uL29_sf"/>
</dbReference>
<organism evidence="6 7">
    <name type="scientific">endosymbiont of Ridgeia piscesae</name>
    <dbReference type="NCBI Taxonomy" id="54398"/>
    <lineage>
        <taxon>Bacteria</taxon>
        <taxon>Pseudomonadati</taxon>
        <taxon>Pseudomonadota</taxon>
        <taxon>Gammaproteobacteria</taxon>
        <taxon>sulfur-oxidizing symbionts</taxon>
    </lineage>
</organism>
<dbReference type="CDD" id="cd00427">
    <property type="entry name" value="Ribosomal_L29_HIP"/>
    <property type="match status" value="1"/>
</dbReference>
<feature type="non-terminal residue" evidence="6">
    <location>
        <position position="1"/>
    </location>
</feature>
<dbReference type="NCBIfam" id="TIGR00012">
    <property type="entry name" value="L29"/>
    <property type="match status" value="1"/>
</dbReference>
<comment type="caution">
    <text evidence="6">The sequence shown here is derived from an EMBL/GenBank/DDBJ whole genome shotgun (WGS) entry which is preliminary data.</text>
</comment>